<dbReference type="Pfam" id="PF04138">
    <property type="entry name" value="GtrA_DPMS_TM"/>
    <property type="match status" value="1"/>
</dbReference>
<comment type="subcellular location">
    <subcellularLocation>
        <location evidence="1">Membrane</location>
        <topology evidence="1">Multi-pass membrane protein</topology>
    </subcellularLocation>
</comment>
<keyword evidence="5 6" id="KW-0472">Membrane</keyword>
<feature type="transmembrane region" description="Helical" evidence="6">
    <location>
        <begin position="21"/>
        <end position="41"/>
    </location>
</feature>
<evidence type="ECO:0000256" key="2">
    <source>
        <dbReference type="ARBA" id="ARBA00009399"/>
    </source>
</evidence>
<gene>
    <name evidence="8" type="ORF">SAMN06295970_102459</name>
</gene>
<sequence length="138" mass="14574">MSAPLPVGTGSNLTARSFVSFILVGGFATGVQYAVMSLLIWLAGYPLVLASGIGFAVSAAANYLLNARLTFRSKGSHASTLPRFIVTAVLGLALNSLLLAFLASFGMHPAAAQLLTTLGVLLWNYTINALWTFRNPTR</sequence>
<reference evidence="8 9" key="1">
    <citation type="submission" date="2017-05" db="EMBL/GenBank/DDBJ databases">
        <authorList>
            <person name="Varghese N."/>
            <person name="Submissions S."/>
        </authorList>
    </citation>
    <scope>NUCLEOTIDE SEQUENCE [LARGE SCALE GENOMIC DNA]</scope>
    <source>
        <strain evidence="8 9">DSM 26001</strain>
    </source>
</reference>
<evidence type="ECO:0000256" key="3">
    <source>
        <dbReference type="ARBA" id="ARBA00022692"/>
    </source>
</evidence>
<feature type="transmembrane region" description="Helical" evidence="6">
    <location>
        <begin position="85"/>
        <end position="105"/>
    </location>
</feature>
<feature type="domain" description="GtrA/DPMS transmembrane" evidence="7">
    <location>
        <begin position="21"/>
        <end position="133"/>
    </location>
</feature>
<keyword evidence="3 6" id="KW-0812">Transmembrane</keyword>
<accession>A0ABY1Q076</accession>
<keyword evidence="9" id="KW-1185">Reference proteome</keyword>
<evidence type="ECO:0000256" key="4">
    <source>
        <dbReference type="ARBA" id="ARBA00022989"/>
    </source>
</evidence>
<organism evidence="8 9">
    <name type="scientific">Noviherbaspirillum suwonense</name>
    <dbReference type="NCBI Taxonomy" id="1224511"/>
    <lineage>
        <taxon>Bacteria</taxon>
        <taxon>Pseudomonadati</taxon>
        <taxon>Pseudomonadota</taxon>
        <taxon>Betaproteobacteria</taxon>
        <taxon>Burkholderiales</taxon>
        <taxon>Oxalobacteraceae</taxon>
        <taxon>Noviherbaspirillum</taxon>
    </lineage>
</organism>
<evidence type="ECO:0000256" key="6">
    <source>
        <dbReference type="SAM" id="Phobius"/>
    </source>
</evidence>
<dbReference type="InterPro" id="IPR007267">
    <property type="entry name" value="GtrA_DPMS_TM"/>
</dbReference>
<evidence type="ECO:0000256" key="1">
    <source>
        <dbReference type="ARBA" id="ARBA00004141"/>
    </source>
</evidence>
<protein>
    <submittedName>
        <fullName evidence="8">Flippase GtrA (Transmembrane translocase of bactoprenol-linked glucose)</fullName>
    </submittedName>
</protein>
<keyword evidence="4 6" id="KW-1133">Transmembrane helix</keyword>
<dbReference type="PANTHER" id="PTHR38459">
    <property type="entry name" value="PROPHAGE BACTOPRENOL-LINKED GLUCOSE TRANSLOCASE HOMOLOG"/>
    <property type="match status" value="1"/>
</dbReference>
<evidence type="ECO:0000259" key="7">
    <source>
        <dbReference type="Pfam" id="PF04138"/>
    </source>
</evidence>
<evidence type="ECO:0000313" key="9">
    <source>
        <dbReference type="Proteomes" id="UP001158049"/>
    </source>
</evidence>
<feature type="transmembrane region" description="Helical" evidence="6">
    <location>
        <begin position="47"/>
        <end position="65"/>
    </location>
</feature>
<dbReference type="InterPro" id="IPR051401">
    <property type="entry name" value="GtrA_CellWall_Glycosyl"/>
</dbReference>
<dbReference type="PANTHER" id="PTHR38459:SF1">
    <property type="entry name" value="PROPHAGE BACTOPRENOL-LINKED GLUCOSE TRANSLOCASE HOMOLOG"/>
    <property type="match status" value="1"/>
</dbReference>
<name>A0ABY1Q076_9BURK</name>
<feature type="transmembrane region" description="Helical" evidence="6">
    <location>
        <begin position="111"/>
        <end position="133"/>
    </location>
</feature>
<comment type="similarity">
    <text evidence="2">Belongs to the GtrA family.</text>
</comment>
<dbReference type="Proteomes" id="UP001158049">
    <property type="component" value="Unassembled WGS sequence"/>
</dbReference>
<dbReference type="EMBL" id="FXUL01000002">
    <property type="protein sequence ID" value="SMP50424.1"/>
    <property type="molecule type" value="Genomic_DNA"/>
</dbReference>
<evidence type="ECO:0000313" key="8">
    <source>
        <dbReference type="EMBL" id="SMP50424.1"/>
    </source>
</evidence>
<proteinExistence type="inferred from homology"/>
<evidence type="ECO:0000256" key="5">
    <source>
        <dbReference type="ARBA" id="ARBA00023136"/>
    </source>
</evidence>
<comment type="caution">
    <text evidence="8">The sequence shown here is derived from an EMBL/GenBank/DDBJ whole genome shotgun (WGS) entry which is preliminary data.</text>
</comment>